<feature type="compositionally biased region" description="Basic and acidic residues" evidence="1">
    <location>
        <begin position="356"/>
        <end position="393"/>
    </location>
</feature>
<name>A0A3Q2DT92_CYPVA</name>
<evidence type="ECO:0000256" key="1">
    <source>
        <dbReference type="SAM" id="MobiDB-lite"/>
    </source>
</evidence>
<feature type="compositionally biased region" description="Basic and acidic residues" evidence="1">
    <location>
        <begin position="475"/>
        <end position="485"/>
    </location>
</feature>
<dbReference type="SMART" id="SM00015">
    <property type="entry name" value="IQ"/>
    <property type="match status" value="1"/>
</dbReference>
<feature type="compositionally biased region" description="Basic and acidic residues" evidence="1">
    <location>
        <begin position="515"/>
        <end position="526"/>
    </location>
</feature>
<dbReference type="InterPro" id="IPR000048">
    <property type="entry name" value="IQ_motif_EF-hand-BS"/>
</dbReference>
<dbReference type="AlphaFoldDB" id="A0A3Q2DT92"/>
<dbReference type="OrthoDB" id="252964at2759"/>
<feature type="region of interest" description="Disordered" evidence="1">
    <location>
        <begin position="170"/>
        <end position="240"/>
    </location>
</feature>
<reference evidence="2" key="1">
    <citation type="submission" date="2025-08" db="UniProtKB">
        <authorList>
            <consortium name="Ensembl"/>
        </authorList>
    </citation>
    <scope>IDENTIFICATION</scope>
</reference>
<evidence type="ECO:0000313" key="3">
    <source>
        <dbReference type="Proteomes" id="UP000265020"/>
    </source>
</evidence>
<dbReference type="GeneID" id="107087393"/>
<feature type="compositionally biased region" description="Basic and acidic residues" evidence="1">
    <location>
        <begin position="539"/>
        <end position="548"/>
    </location>
</feature>
<reference evidence="2" key="2">
    <citation type="submission" date="2025-09" db="UniProtKB">
        <authorList>
            <consortium name="Ensembl"/>
        </authorList>
    </citation>
    <scope>IDENTIFICATION</scope>
</reference>
<dbReference type="CDD" id="cd23767">
    <property type="entry name" value="IQCD"/>
    <property type="match status" value="1"/>
</dbReference>
<sequence length="626" mass="69573">MEEEPSLSVEEATLSTEQFPNADKTDSAGSSADYENHDTTEELTVSHELQHTENTSVTDKQPDEQSSTEKAKTNLVDRPEHEVDVNPVPKCTTHEPDIHLSNLMAAKEISNVDMSEAGVFGYEEEDTPDNTSKIEEIVSSKGEEGVKVSELVESLQYFALGDADVCASELGGSKRTLGDGISKEDAYSAEEEETGFKIPPENHQGVENDEQEADERETETDSSHEETNKGLLHSEKCLDNNALPKEDSLVEISFEDDAEDRCISEVVGKDLAEDAAMEDTMTNVSEMAQQDEFKELASNSPDLIESDGQDKAAMMIIRKEVMSEDEEIQSHEAPFNTLKDKEETTPLDESNDDEREIGSKTPELENKIKDLEVDPKNDHEMLDEKLNLNREMEDNNPSNEQDAKEDETTHTVSTESYSEMDDQVINKMVIPNPSLLTDLEMAVTENKTLEQNQEHLPEQNEQSPRIVGESDDVAEEKQDTLKQEEEMANSEVQEPSEKLEKEEAMLATVCADLTADDHKAEERPAAFEEDTTESGNINDKQEECSRPQEEEDIMDIPLDDPEANRAAAKIQAGFRGHMTRKKMKPEDKTEGEEVSSTGDVLPSSQGGSETGRSGAVERDDTSVPEQ</sequence>
<feature type="compositionally biased region" description="Basic and acidic residues" evidence="1">
    <location>
        <begin position="34"/>
        <end position="51"/>
    </location>
</feature>
<dbReference type="GeneTree" id="ENSGT00440000039324"/>
<feature type="region of interest" description="Disordered" evidence="1">
    <location>
        <begin position="321"/>
        <end position="424"/>
    </location>
</feature>
<feature type="compositionally biased region" description="Polar residues" evidence="1">
    <location>
        <begin position="594"/>
        <end position="611"/>
    </location>
</feature>
<organism evidence="2 3">
    <name type="scientific">Cyprinodon variegatus</name>
    <name type="common">Sheepshead minnow</name>
    <dbReference type="NCBI Taxonomy" id="28743"/>
    <lineage>
        <taxon>Eukaryota</taxon>
        <taxon>Metazoa</taxon>
        <taxon>Chordata</taxon>
        <taxon>Craniata</taxon>
        <taxon>Vertebrata</taxon>
        <taxon>Euteleostomi</taxon>
        <taxon>Actinopterygii</taxon>
        <taxon>Neopterygii</taxon>
        <taxon>Teleostei</taxon>
        <taxon>Neoteleostei</taxon>
        <taxon>Acanthomorphata</taxon>
        <taxon>Ovalentaria</taxon>
        <taxon>Atherinomorphae</taxon>
        <taxon>Cyprinodontiformes</taxon>
        <taxon>Cyprinodontidae</taxon>
        <taxon>Cyprinodon</taxon>
    </lineage>
</organism>
<dbReference type="Pfam" id="PF00612">
    <property type="entry name" value="IQ"/>
    <property type="match status" value="1"/>
</dbReference>
<feature type="compositionally biased region" description="Acidic residues" evidence="1">
    <location>
        <begin position="207"/>
        <end position="218"/>
    </location>
</feature>
<accession>A0A3Q2DT92</accession>
<feature type="compositionally biased region" description="Basic and acidic residues" evidence="1">
    <location>
        <begin position="60"/>
        <end position="84"/>
    </location>
</feature>
<dbReference type="PROSITE" id="PS50096">
    <property type="entry name" value="IQ"/>
    <property type="match status" value="1"/>
</dbReference>
<feature type="region of interest" description="Disordered" evidence="1">
    <location>
        <begin position="441"/>
        <end position="626"/>
    </location>
</feature>
<feature type="compositionally biased region" description="Acidic residues" evidence="1">
    <location>
        <begin position="345"/>
        <end position="355"/>
    </location>
</feature>
<feature type="compositionally biased region" description="Basic and acidic residues" evidence="1">
    <location>
        <begin position="615"/>
        <end position="626"/>
    </location>
</feature>
<feature type="compositionally biased region" description="Acidic residues" evidence="1">
    <location>
        <begin position="549"/>
        <end position="561"/>
    </location>
</feature>
<dbReference type="RefSeq" id="XP_015234448.1">
    <property type="nucleotide sequence ID" value="XM_015378962.1"/>
</dbReference>
<dbReference type="STRING" id="28743.ENSCVAP00000023121"/>
<keyword evidence="3" id="KW-1185">Reference proteome</keyword>
<dbReference type="CTD" id="53340"/>
<feature type="region of interest" description="Disordered" evidence="1">
    <location>
        <begin position="1"/>
        <end position="94"/>
    </location>
</feature>
<feature type="compositionally biased region" description="Basic and acidic residues" evidence="1">
    <location>
        <begin position="219"/>
        <end position="240"/>
    </location>
</feature>
<dbReference type="Ensembl" id="ENSCVAT00000007564.1">
    <property type="protein sequence ID" value="ENSCVAP00000023121.1"/>
    <property type="gene ID" value="ENSCVAG00000006218.1"/>
</dbReference>
<evidence type="ECO:0000313" key="2">
    <source>
        <dbReference type="Ensembl" id="ENSCVAP00000023121.1"/>
    </source>
</evidence>
<dbReference type="KEGG" id="cvg:107087393"/>
<dbReference type="Proteomes" id="UP000265020">
    <property type="component" value="Unassembled WGS sequence"/>
</dbReference>
<dbReference type="OMA" id="HEEDSCA"/>
<feature type="compositionally biased region" description="Basic and acidic residues" evidence="1">
    <location>
        <begin position="495"/>
        <end position="504"/>
    </location>
</feature>
<protein>
    <submittedName>
        <fullName evidence="2">Neurogranin</fullName>
    </submittedName>
</protein>
<proteinExistence type="predicted"/>